<comment type="caution">
    <text evidence="1">The sequence shown here is derived from an EMBL/GenBank/DDBJ whole genome shotgun (WGS) entry which is preliminary data.</text>
</comment>
<evidence type="ECO:0000313" key="1">
    <source>
        <dbReference type="EMBL" id="KAF0724834.1"/>
    </source>
</evidence>
<dbReference type="Proteomes" id="UP000481153">
    <property type="component" value="Unassembled WGS sequence"/>
</dbReference>
<gene>
    <name evidence="1" type="ORF">Ae201684_016583</name>
</gene>
<reference evidence="1 2" key="1">
    <citation type="submission" date="2019-07" db="EMBL/GenBank/DDBJ databases">
        <title>Genomics analysis of Aphanomyces spp. identifies a new class of oomycete effector associated with host adaptation.</title>
        <authorList>
            <person name="Gaulin E."/>
        </authorList>
    </citation>
    <scope>NUCLEOTIDE SEQUENCE [LARGE SCALE GENOMIC DNA]</scope>
    <source>
        <strain evidence="1 2">ATCC 201684</strain>
    </source>
</reference>
<dbReference type="EMBL" id="VJMJ01000261">
    <property type="protein sequence ID" value="KAF0724834.1"/>
    <property type="molecule type" value="Genomic_DNA"/>
</dbReference>
<sequence length="126" mass="14331">MSATHPKAVKPRPRPNIAQKLEIVEQVKEYGLSAVVANYGYSQSAVDKWFSEETKLNDFPGSKTRRRNVGNSGAKAIIPDAHELAIFVLDLRRQELAVTSGHMIKFLRINHKEWLEDYMTTRTSAY</sequence>
<protein>
    <submittedName>
        <fullName evidence="1">Uncharacterized protein</fullName>
    </submittedName>
</protein>
<proteinExistence type="predicted"/>
<organism evidence="1 2">
    <name type="scientific">Aphanomyces euteiches</name>
    <dbReference type="NCBI Taxonomy" id="100861"/>
    <lineage>
        <taxon>Eukaryota</taxon>
        <taxon>Sar</taxon>
        <taxon>Stramenopiles</taxon>
        <taxon>Oomycota</taxon>
        <taxon>Saprolegniomycetes</taxon>
        <taxon>Saprolegniales</taxon>
        <taxon>Verrucalvaceae</taxon>
        <taxon>Aphanomyces</taxon>
    </lineage>
</organism>
<name>A0A6G0WDT9_9STRA</name>
<dbReference type="AlphaFoldDB" id="A0A6G0WDT9"/>
<evidence type="ECO:0000313" key="2">
    <source>
        <dbReference type="Proteomes" id="UP000481153"/>
    </source>
</evidence>
<dbReference type="VEuPathDB" id="FungiDB:AeMF1_016409"/>
<keyword evidence="2" id="KW-1185">Reference proteome</keyword>
<accession>A0A6G0WDT9</accession>